<dbReference type="Pfam" id="PF08479">
    <property type="entry name" value="POTRA_2"/>
    <property type="match status" value="1"/>
</dbReference>
<evidence type="ECO:0000256" key="5">
    <source>
        <dbReference type="ARBA" id="ARBA00022692"/>
    </source>
</evidence>
<dbReference type="PROSITE" id="PS51779">
    <property type="entry name" value="POTRA"/>
    <property type="match status" value="1"/>
</dbReference>
<dbReference type="InterPro" id="IPR013686">
    <property type="entry name" value="Polypept-transport_assoc_ShlB"/>
</dbReference>
<dbReference type="EMBL" id="JAVJAF010000001">
    <property type="protein sequence ID" value="MDR6234565.1"/>
    <property type="molecule type" value="Genomic_DNA"/>
</dbReference>
<keyword evidence="10" id="KW-0732">Signal</keyword>
<comment type="similarity">
    <text evidence="2">Belongs to the TPS (TC 1.B.20) family.</text>
</comment>
<evidence type="ECO:0000256" key="3">
    <source>
        <dbReference type="ARBA" id="ARBA00022448"/>
    </source>
</evidence>
<feature type="compositionally biased region" description="Polar residues" evidence="9">
    <location>
        <begin position="230"/>
        <end position="243"/>
    </location>
</feature>
<dbReference type="AlphaFoldDB" id="A0AAJ2BLG8"/>
<dbReference type="InterPro" id="IPR035251">
    <property type="entry name" value="ShlB_POTRA"/>
</dbReference>
<dbReference type="InterPro" id="IPR051544">
    <property type="entry name" value="TPS_OM_transporter"/>
</dbReference>
<evidence type="ECO:0000256" key="1">
    <source>
        <dbReference type="ARBA" id="ARBA00004442"/>
    </source>
</evidence>
<dbReference type="GO" id="GO:0008320">
    <property type="term" value="F:protein transmembrane transporter activity"/>
    <property type="evidence" value="ECO:0007669"/>
    <property type="project" value="TreeGrafter"/>
</dbReference>
<dbReference type="PANTHER" id="PTHR34597">
    <property type="entry name" value="SLR1661 PROTEIN"/>
    <property type="match status" value="1"/>
</dbReference>
<dbReference type="Pfam" id="PF03865">
    <property type="entry name" value="ShlB"/>
    <property type="match status" value="1"/>
</dbReference>
<keyword evidence="6" id="KW-0653">Protein transport</keyword>
<evidence type="ECO:0000256" key="10">
    <source>
        <dbReference type="SAM" id="SignalP"/>
    </source>
</evidence>
<evidence type="ECO:0000256" key="4">
    <source>
        <dbReference type="ARBA" id="ARBA00022452"/>
    </source>
</evidence>
<accession>A0AAJ2BLG8</accession>
<dbReference type="Gene3D" id="3.10.20.310">
    <property type="entry name" value="membrane protein fhac"/>
    <property type="match status" value="1"/>
</dbReference>
<reference evidence="12" key="1">
    <citation type="submission" date="2023-08" db="EMBL/GenBank/DDBJ databases">
        <title>Functional and genomic diversity of the sorghum phyllosphere microbiome.</title>
        <authorList>
            <person name="Shade A."/>
        </authorList>
    </citation>
    <scope>NUCLEOTIDE SEQUENCE</scope>
    <source>
        <strain evidence="12">SORGH_AS_0201</strain>
    </source>
</reference>
<evidence type="ECO:0000256" key="6">
    <source>
        <dbReference type="ARBA" id="ARBA00022927"/>
    </source>
</evidence>
<evidence type="ECO:0000256" key="9">
    <source>
        <dbReference type="SAM" id="MobiDB-lite"/>
    </source>
</evidence>
<dbReference type="Pfam" id="PF17287">
    <property type="entry name" value="POTRA_3"/>
    <property type="match status" value="1"/>
</dbReference>
<comment type="caution">
    <text evidence="12">The sequence shown here is derived from an EMBL/GenBank/DDBJ whole genome shotgun (WGS) entry which is preliminary data.</text>
</comment>
<evidence type="ECO:0000256" key="2">
    <source>
        <dbReference type="ARBA" id="ARBA00009055"/>
    </source>
</evidence>
<dbReference type="PIRSF" id="PIRSF029745">
    <property type="entry name" value="FhaC"/>
    <property type="match status" value="1"/>
</dbReference>
<dbReference type="GO" id="GO:0046819">
    <property type="term" value="P:protein secretion by the type V secretion system"/>
    <property type="evidence" value="ECO:0007669"/>
    <property type="project" value="TreeGrafter"/>
</dbReference>
<keyword evidence="8" id="KW-0998">Cell outer membrane</keyword>
<evidence type="ECO:0000313" key="12">
    <source>
        <dbReference type="EMBL" id="MDR6234565.1"/>
    </source>
</evidence>
<keyword evidence="4" id="KW-1134">Transmembrane beta strand</keyword>
<feature type="chain" id="PRO_5042542909" evidence="10">
    <location>
        <begin position="24"/>
        <end position="569"/>
    </location>
</feature>
<organism evidence="12 13">
    <name type="scientific">Pseudomonas oryzihabitans</name>
    <dbReference type="NCBI Taxonomy" id="47885"/>
    <lineage>
        <taxon>Bacteria</taxon>
        <taxon>Pseudomonadati</taxon>
        <taxon>Pseudomonadota</taxon>
        <taxon>Gammaproteobacteria</taxon>
        <taxon>Pseudomonadales</taxon>
        <taxon>Pseudomonadaceae</taxon>
        <taxon>Pseudomonas</taxon>
    </lineage>
</organism>
<dbReference type="Gene3D" id="2.40.160.50">
    <property type="entry name" value="membrane protein fhac: a member of the omp85/tpsb transporter family"/>
    <property type="match status" value="1"/>
</dbReference>
<protein>
    <submittedName>
        <fullName evidence="12">Hemolysin activation/secretion protein</fullName>
    </submittedName>
</protein>
<dbReference type="InterPro" id="IPR027282">
    <property type="entry name" value="TPS"/>
</dbReference>
<proteinExistence type="inferred from homology"/>
<keyword evidence="3" id="KW-0813">Transport</keyword>
<feature type="region of interest" description="Disordered" evidence="9">
    <location>
        <begin position="212"/>
        <end position="245"/>
    </location>
</feature>
<evidence type="ECO:0000256" key="8">
    <source>
        <dbReference type="ARBA" id="ARBA00023237"/>
    </source>
</evidence>
<feature type="signal peptide" evidence="10">
    <location>
        <begin position="1"/>
        <end position="23"/>
    </location>
</feature>
<evidence type="ECO:0000259" key="11">
    <source>
        <dbReference type="PROSITE" id="PS51779"/>
    </source>
</evidence>
<gene>
    <name evidence="12" type="ORF">QE440_002306</name>
</gene>
<name>A0AAJ2BLG8_9PSED</name>
<dbReference type="Proteomes" id="UP001268036">
    <property type="component" value="Unassembled WGS sequence"/>
</dbReference>
<dbReference type="InterPro" id="IPR034746">
    <property type="entry name" value="POTRA"/>
</dbReference>
<evidence type="ECO:0000313" key="13">
    <source>
        <dbReference type="Proteomes" id="UP001268036"/>
    </source>
</evidence>
<keyword evidence="7" id="KW-0472">Membrane</keyword>
<dbReference type="GO" id="GO:0009279">
    <property type="term" value="C:cell outer membrane"/>
    <property type="evidence" value="ECO:0007669"/>
    <property type="project" value="UniProtKB-SubCell"/>
</dbReference>
<dbReference type="InterPro" id="IPR005565">
    <property type="entry name" value="Hemolysn_activator_HlyB_C"/>
</dbReference>
<feature type="domain" description="POTRA" evidence="11">
    <location>
        <begin position="76"/>
        <end position="151"/>
    </location>
</feature>
<keyword evidence="5" id="KW-0812">Transmembrane</keyword>
<dbReference type="GO" id="GO:0098046">
    <property type="term" value="C:type V protein secretion system complex"/>
    <property type="evidence" value="ECO:0007669"/>
    <property type="project" value="TreeGrafter"/>
</dbReference>
<dbReference type="PANTHER" id="PTHR34597:SF3">
    <property type="entry name" value="OUTER MEMBRANE TRANSPORTER CDIB"/>
    <property type="match status" value="1"/>
</dbReference>
<evidence type="ECO:0000256" key="7">
    <source>
        <dbReference type="ARBA" id="ARBA00023136"/>
    </source>
</evidence>
<sequence length="569" mass="63020">MRLSFFRSGLGFGLMFCLASAQAQVVPTNPGDTDLIRNRQERLLQEQQKRLQDLQELPGATVQPAPPPPTAEGRCFTIQHIELKGAEHLSAQDQATLTQPYIGQCLGVNQLNALLKTITDHYIGRGYVTSRAYLPQQDLAKGILTILVVEGKLESLKPAAGSGLTPRELMQAFPGAPGELLNLRELEQMVDQLNRLPSNQVQMDLVPGKAVGGSDVEVKNTPSKPWRASLSRNNNGQRSTGEQQWGLGLDWDDPLGLADQLVLRGGHDAVSDHTQLSRNGYLGYSLPWGWWTFNYSYSRNDYRSQAKANGFAFQQSGDSQNQQFKAERVVHRDAVSKTALNSGLSLLSTNNYIEDSRLGLSSNRISELQLGFNHGRRFGSAFVNLDLGWQRGVGIFGAQGDPISGPGQPTARYRKYTGTLSYLQNFQLLGENLSFSSLATGQYTDDVLYSPQRMSLGGLASIRGFKDQSLSGDTGGYWRNDLRWTRAVTWGWLQPLFSQYGIGLGYDQGVIHHGRYNPEMHGRLSSDSLELFARGRYLSASLTFAQSLERPAALPEREHPVYFSVDLFL</sequence>
<comment type="subcellular location">
    <subcellularLocation>
        <location evidence="1">Cell outer membrane</location>
    </subcellularLocation>
</comment>